<name>A0A9Q9B0P9_9PEZI</name>
<keyword evidence="7" id="KW-1185">Reference proteome</keyword>
<dbReference type="HAMAP" id="MF_01356">
    <property type="entry name" value="NDH1_NuoB"/>
    <property type="match status" value="1"/>
</dbReference>
<protein>
    <submittedName>
        <fullName evidence="6">NADH:ubiquinone oxidoreductase-like, 20kDa subunit</fullName>
    </submittedName>
</protein>
<dbReference type="GO" id="GO:0008137">
    <property type="term" value="F:NADH dehydrogenase (ubiquinone) activity"/>
    <property type="evidence" value="ECO:0007669"/>
    <property type="project" value="InterPro"/>
</dbReference>
<dbReference type="GO" id="GO:0048038">
    <property type="term" value="F:quinone binding"/>
    <property type="evidence" value="ECO:0007669"/>
    <property type="project" value="InterPro"/>
</dbReference>
<dbReference type="Proteomes" id="UP001056384">
    <property type="component" value="Chromosome 11"/>
</dbReference>
<evidence type="ECO:0000313" key="6">
    <source>
        <dbReference type="EMBL" id="USW58734.1"/>
    </source>
</evidence>
<organism evidence="6 7">
    <name type="scientific">Septoria linicola</name>
    <dbReference type="NCBI Taxonomy" id="215465"/>
    <lineage>
        <taxon>Eukaryota</taxon>
        <taxon>Fungi</taxon>
        <taxon>Dikarya</taxon>
        <taxon>Ascomycota</taxon>
        <taxon>Pezizomycotina</taxon>
        <taxon>Dothideomycetes</taxon>
        <taxon>Dothideomycetidae</taxon>
        <taxon>Mycosphaerellales</taxon>
        <taxon>Mycosphaerellaceae</taxon>
        <taxon>Septoria</taxon>
    </lineage>
</organism>
<feature type="domain" description="NADH:ubiquinone oxidoreductase-like 20kDa subunit" evidence="5">
    <location>
        <begin position="114"/>
        <end position="222"/>
    </location>
</feature>
<dbReference type="EMBL" id="CP099428">
    <property type="protein sequence ID" value="USW58734.1"/>
    <property type="molecule type" value="Genomic_DNA"/>
</dbReference>
<evidence type="ECO:0000313" key="7">
    <source>
        <dbReference type="Proteomes" id="UP001056384"/>
    </source>
</evidence>
<dbReference type="GO" id="GO:0015990">
    <property type="term" value="P:electron transport coupled proton transport"/>
    <property type="evidence" value="ECO:0007669"/>
    <property type="project" value="TreeGrafter"/>
</dbReference>
<reference evidence="6" key="1">
    <citation type="submission" date="2022-06" db="EMBL/GenBank/DDBJ databases">
        <title>Complete genome sequences of two strains of the flax pathogen Septoria linicola.</title>
        <authorList>
            <person name="Lapalu N."/>
            <person name="Simon A."/>
            <person name="Demenou B."/>
            <person name="Paumier D."/>
            <person name="Guillot M.-P."/>
            <person name="Gout L."/>
            <person name="Valade R."/>
        </authorList>
    </citation>
    <scope>NUCLEOTIDE SEQUENCE</scope>
    <source>
        <strain evidence="6">SE15195</strain>
    </source>
</reference>
<keyword evidence="3" id="KW-0004">4Fe-4S</keyword>
<evidence type="ECO:0000256" key="1">
    <source>
        <dbReference type="ARBA" id="ARBA00009173"/>
    </source>
</evidence>
<evidence type="ECO:0000256" key="2">
    <source>
        <dbReference type="ARBA" id="ARBA00023027"/>
    </source>
</evidence>
<dbReference type="NCBIfam" id="TIGR01957">
    <property type="entry name" value="nuoB_fam"/>
    <property type="match status" value="1"/>
</dbReference>
<accession>A0A9Q9B0P9</accession>
<sequence>MLATSRQAALALRAKPMTAITPFRVAAATISQSTKKPASEATTPVRGYGAGIVKGNPGPPPSMKALSKKMDQEVPLASQEGNKSAVQYALTTLDSIANWARQGSLWPMTFGLACCAVEMMHLSTPRYDQDRLGIIFRASPRQSDVMIVAGTLTNKMAPALRQVYDQMPDPRWVISMGSCANGGGYYHYSYSVTRGCDRIVPVDIYVPGCPPTSEALMYGIFQLQKKMRHTKITRMWYRK</sequence>
<dbReference type="NCBIfam" id="NF005012">
    <property type="entry name" value="PRK06411.1"/>
    <property type="match status" value="1"/>
</dbReference>
<feature type="compositionally biased region" description="Polar residues" evidence="4">
    <location>
        <begin position="33"/>
        <end position="42"/>
    </location>
</feature>
<dbReference type="FunFam" id="3.40.50.12280:FF:000001">
    <property type="entry name" value="NADH-quinone oxidoreductase subunit B 2"/>
    <property type="match status" value="1"/>
</dbReference>
<evidence type="ECO:0000256" key="4">
    <source>
        <dbReference type="SAM" id="MobiDB-lite"/>
    </source>
</evidence>
<evidence type="ECO:0000259" key="5">
    <source>
        <dbReference type="Pfam" id="PF01058"/>
    </source>
</evidence>
<dbReference type="PROSITE" id="PS01150">
    <property type="entry name" value="COMPLEX1_20K"/>
    <property type="match status" value="1"/>
</dbReference>
<proteinExistence type="inferred from homology"/>
<dbReference type="GO" id="GO:0009060">
    <property type="term" value="P:aerobic respiration"/>
    <property type="evidence" value="ECO:0007669"/>
    <property type="project" value="TreeGrafter"/>
</dbReference>
<dbReference type="GO" id="GO:0046872">
    <property type="term" value="F:metal ion binding"/>
    <property type="evidence" value="ECO:0007669"/>
    <property type="project" value="UniProtKB-KW"/>
</dbReference>
<keyword evidence="2 3" id="KW-0520">NAD</keyword>
<gene>
    <name evidence="6" type="ORF">Slin15195_G120530</name>
</gene>
<dbReference type="GO" id="GO:0045271">
    <property type="term" value="C:respiratory chain complex I"/>
    <property type="evidence" value="ECO:0007669"/>
    <property type="project" value="TreeGrafter"/>
</dbReference>
<dbReference type="AlphaFoldDB" id="A0A9Q9B0P9"/>
<dbReference type="GO" id="GO:0005739">
    <property type="term" value="C:mitochondrion"/>
    <property type="evidence" value="ECO:0007669"/>
    <property type="project" value="GOC"/>
</dbReference>
<dbReference type="GO" id="GO:0032981">
    <property type="term" value="P:mitochondrial respiratory chain complex I assembly"/>
    <property type="evidence" value="ECO:0007669"/>
    <property type="project" value="TreeGrafter"/>
</dbReference>
<keyword evidence="3" id="KW-0408">Iron</keyword>
<dbReference type="SUPFAM" id="SSF56770">
    <property type="entry name" value="HydA/Nqo6-like"/>
    <property type="match status" value="1"/>
</dbReference>
<feature type="region of interest" description="Disordered" evidence="4">
    <location>
        <begin position="33"/>
        <end position="61"/>
    </location>
</feature>
<evidence type="ECO:0000256" key="3">
    <source>
        <dbReference type="RuleBase" id="RU004464"/>
    </source>
</evidence>
<dbReference type="PANTHER" id="PTHR11995:SF14">
    <property type="entry name" value="NADH DEHYDROGENASE [UBIQUINONE] IRON-SULFUR PROTEIN 7, MITOCHONDRIAL"/>
    <property type="match status" value="1"/>
</dbReference>
<dbReference type="Gene3D" id="3.40.50.12280">
    <property type="match status" value="1"/>
</dbReference>
<comment type="similarity">
    <text evidence="1 3">Belongs to the complex I 20 kDa subunit family.</text>
</comment>
<dbReference type="InterPro" id="IPR006137">
    <property type="entry name" value="NADH_UbQ_OxRdtase-like_20kDa"/>
</dbReference>
<keyword evidence="3" id="KW-0479">Metal-binding</keyword>
<dbReference type="Pfam" id="PF01058">
    <property type="entry name" value="Oxidored_q6"/>
    <property type="match status" value="1"/>
</dbReference>
<dbReference type="PANTHER" id="PTHR11995">
    <property type="entry name" value="NADH DEHYDROGENASE"/>
    <property type="match status" value="1"/>
</dbReference>
<dbReference type="GO" id="GO:0051539">
    <property type="term" value="F:4 iron, 4 sulfur cluster binding"/>
    <property type="evidence" value="ECO:0007669"/>
    <property type="project" value="UniProtKB-KW"/>
</dbReference>
<keyword evidence="3" id="KW-0411">Iron-sulfur</keyword>
<dbReference type="InterPro" id="IPR006138">
    <property type="entry name" value="NADH_UQ_OxRdtase_20Kd_su"/>
</dbReference>